<dbReference type="EMBL" id="BGPR01000005">
    <property type="protein sequence ID" value="GBL74585.1"/>
    <property type="molecule type" value="Genomic_DNA"/>
</dbReference>
<reference evidence="1 2" key="1">
    <citation type="journal article" date="2019" name="Sci. Rep.">
        <title>Orb-weaving spider Araneus ventricosus genome elucidates the spidroin gene catalogue.</title>
        <authorList>
            <person name="Kono N."/>
            <person name="Nakamura H."/>
            <person name="Ohtoshi R."/>
            <person name="Moran D.A.P."/>
            <person name="Shinohara A."/>
            <person name="Yoshida Y."/>
            <person name="Fujiwara M."/>
            <person name="Mori M."/>
            <person name="Tomita M."/>
            <person name="Arakawa K."/>
        </authorList>
    </citation>
    <scope>NUCLEOTIDE SEQUENCE [LARGE SCALE GENOMIC DNA]</scope>
</reference>
<protein>
    <submittedName>
        <fullName evidence="1">Uncharacterized protein</fullName>
    </submittedName>
</protein>
<keyword evidence="2" id="KW-1185">Reference proteome</keyword>
<evidence type="ECO:0000313" key="1">
    <source>
        <dbReference type="EMBL" id="GBL74585.1"/>
    </source>
</evidence>
<dbReference type="AlphaFoldDB" id="A0A4Y2A5F5"/>
<accession>A0A4Y2A5F5</accession>
<evidence type="ECO:0000313" key="2">
    <source>
        <dbReference type="Proteomes" id="UP000499080"/>
    </source>
</evidence>
<gene>
    <name evidence="1" type="ORF">AVEN_235496_1</name>
</gene>
<organism evidence="1 2">
    <name type="scientific">Araneus ventricosus</name>
    <name type="common">Orbweaver spider</name>
    <name type="synonym">Epeira ventricosa</name>
    <dbReference type="NCBI Taxonomy" id="182803"/>
    <lineage>
        <taxon>Eukaryota</taxon>
        <taxon>Metazoa</taxon>
        <taxon>Ecdysozoa</taxon>
        <taxon>Arthropoda</taxon>
        <taxon>Chelicerata</taxon>
        <taxon>Arachnida</taxon>
        <taxon>Araneae</taxon>
        <taxon>Araneomorphae</taxon>
        <taxon>Entelegynae</taxon>
        <taxon>Araneoidea</taxon>
        <taxon>Araneidae</taxon>
        <taxon>Araneus</taxon>
    </lineage>
</organism>
<comment type="caution">
    <text evidence="1">The sequence shown here is derived from an EMBL/GenBank/DDBJ whole genome shotgun (WGS) entry which is preliminary data.</text>
</comment>
<proteinExistence type="predicted"/>
<sequence>MWSVSGSNPVPHFPYLLTEAGWNHSYTTLRVEHVAFNQTSPLFLSSSRDLHRSPPYDELHYRTFIFPRVANGTGVFSRTSTVVTLTNFSDFDVVVFTSTSLSRILTNFSSKADCQKLCFSRLTGYQDRGGLVVRSRLWGRRVPGSKPHSTEDPPCIRNLIHHAKSGSYLSVLACTTEIAASSRNARVPLCNLLLLDGFENLSVSPEANPFLYSIEPCSGN</sequence>
<dbReference type="Proteomes" id="UP000499080">
    <property type="component" value="Unassembled WGS sequence"/>
</dbReference>
<name>A0A4Y2A5F5_ARAVE</name>